<keyword evidence="4" id="KW-1185">Reference proteome</keyword>
<dbReference type="GO" id="GO:0003677">
    <property type="term" value="F:DNA binding"/>
    <property type="evidence" value="ECO:0007669"/>
    <property type="project" value="InterPro"/>
</dbReference>
<dbReference type="Proteomes" id="UP000004221">
    <property type="component" value="Unassembled WGS sequence"/>
</dbReference>
<dbReference type="PROSITE" id="PS51898">
    <property type="entry name" value="TYR_RECOMBINASE"/>
    <property type="match status" value="1"/>
</dbReference>
<dbReference type="GO" id="GO:0015074">
    <property type="term" value="P:DNA integration"/>
    <property type="evidence" value="ECO:0007669"/>
    <property type="project" value="InterPro"/>
</dbReference>
<dbReference type="EMBL" id="CAGS01000006">
    <property type="protein sequence ID" value="CCF82364.1"/>
    <property type="molecule type" value="Genomic_DNA"/>
</dbReference>
<dbReference type="InterPro" id="IPR050090">
    <property type="entry name" value="Tyrosine_recombinase_XerCD"/>
</dbReference>
<dbReference type="PANTHER" id="PTHR30349:SF91">
    <property type="entry name" value="INTA PROTEIN"/>
    <property type="match status" value="1"/>
</dbReference>
<accession>I4ECF2</accession>
<dbReference type="GO" id="GO:0006310">
    <property type="term" value="P:DNA recombination"/>
    <property type="evidence" value="ECO:0007669"/>
    <property type="project" value="UniProtKB-KW"/>
</dbReference>
<dbReference type="CDD" id="cd01189">
    <property type="entry name" value="INT_ICEBs1_C_like"/>
    <property type="match status" value="1"/>
</dbReference>
<evidence type="ECO:0000256" key="1">
    <source>
        <dbReference type="ARBA" id="ARBA00023172"/>
    </source>
</evidence>
<name>I4ECF2_9BACT</name>
<protein>
    <submittedName>
        <fullName evidence="3">Tyrosine recombinase xerC-like</fullName>
    </submittedName>
</protein>
<evidence type="ECO:0000313" key="4">
    <source>
        <dbReference type="Proteomes" id="UP000004221"/>
    </source>
</evidence>
<dbReference type="InterPro" id="IPR011010">
    <property type="entry name" value="DNA_brk_join_enz"/>
</dbReference>
<comment type="caution">
    <text evidence="3">The sequence shown here is derived from an EMBL/GenBank/DDBJ whole genome shotgun (WGS) entry which is preliminary data.</text>
</comment>
<dbReference type="InterPro" id="IPR002104">
    <property type="entry name" value="Integrase_catalytic"/>
</dbReference>
<gene>
    <name evidence="3" type="ORF">NITHO_1030018</name>
</gene>
<dbReference type="SUPFAM" id="SSF56349">
    <property type="entry name" value="DNA breaking-rejoining enzymes"/>
    <property type="match status" value="1"/>
</dbReference>
<dbReference type="Gene3D" id="1.10.443.10">
    <property type="entry name" value="Intergrase catalytic core"/>
    <property type="match status" value="1"/>
</dbReference>
<dbReference type="Pfam" id="PF00589">
    <property type="entry name" value="Phage_integrase"/>
    <property type="match status" value="1"/>
</dbReference>
<keyword evidence="1" id="KW-0233">DNA recombination</keyword>
<reference evidence="3 4" key="1">
    <citation type="journal article" date="2012" name="ISME J.">
        <title>Nitrification expanded: discovery, physiology and genomics of a nitrite-oxidizing bacterium from the phylum Chloroflexi.</title>
        <authorList>
            <person name="Sorokin D.Y."/>
            <person name="Lucker S."/>
            <person name="Vejmelkova D."/>
            <person name="Kostrikina N.A."/>
            <person name="Kleerebezem R."/>
            <person name="Rijpstra W.I."/>
            <person name="Damste J.S."/>
            <person name="Le Paslier D."/>
            <person name="Muyzer G."/>
            <person name="Wagner M."/>
            <person name="van Loosdrecht M.C."/>
            <person name="Daims H."/>
        </authorList>
    </citation>
    <scope>NUCLEOTIDE SEQUENCE [LARGE SCALE GENOMIC DNA]</scope>
    <source>
        <strain evidence="4">none</strain>
    </source>
</reference>
<proteinExistence type="predicted"/>
<dbReference type="AlphaFoldDB" id="I4ECF2"/>
<feature type="domain" description="Tyr recombinase" evidence="2">
    <location>
        <begin position="1"/>
        <end position="185"/>
    </location>
</feature>
<dbReference type="InterPro" id="IPR013762">
    <property type="entry name" value="Integrase-like_cat_sf"/>
</dbReference>
<evidence type="ECO:0000259" key="2">
    <source>
        <dbReference type="PROSITE" id="PS51898"/>
    </source>
</evidence>
<dbReference type="PANTHER" id="PTHR30349">
    <property type="entry name" value="PHAGE INTEGRASE-RELATED"/>
    <property type="match status" value="1"/>
</dbReference>
<evidence type="ECO:0000313" key="3">
    <source>
        <dbReference type="EMBL" id="CCF82364.1"/>
    </source>
</evidence>
<sequence>MLHAAKGERLEARFTVALTLGLCQGETLGLRWQEVDLEAGDLRVREALQRVKGKLQLVEPKTPGSRRALPVPPSVVPALREHRRNQLEERLVAGPLWQDSGLVFTTTIGTPLDATNVVRRYRAILDRAGLPRMRYHDLRHACASLLLAQGVELRTIMEILGHSQLSTTAEVYAYVLPALQGGRREPYGGALDRQLARFGCSNGCSRRQKPRSSRTGASHFP</sequence>
<organism evidence="3 4">
    <name type="scientific">Nitrolancea hollandica Lb</name>
    <dbReference type="NCBI Taxonomy" id="1129897"/>
    <lineage>
        <taxon>Bacteria</taxon>
        <taxon>Pseudomonadati</taxon>
        <taxon>Thermomicrobiota</taxon>
        <taxon>Thermomicrobia</taxon>
        <taxon>Sphaerobacterales</taxon>
        <taxon>Sphaerobacterineae</taxon>
        <taxon>Sphaerobacteraceae</taxon>
        <taxon>Nitrolancea</taxon>
    </lineage>
</organism>
<dbReference type="RefSeq" id="WP_008474489.1">
    <property type="nucleotide sequence ID" value="NZ_CAGS01000006.1"/>
</dbReference>